<feature type="region of interest" description="Disordered" evidence="2">
    <location>
        <begin position="320"/>
        <end position="345"/>
    </location>
</feature>
<dbReference type="CDD" id="cd06257">
    <property type="entry name" value="DnaJ"/>
    <property type="match status" value="1"/>
</dbReference>
<keyword evidence="1" id="KW-0175">Coiled coil</keyword>
<evidence type="ECO:0000256" key="2">
    <source>
        <dbReference type="SAM" id="MobiDB-lite"/>
    </source>
</evidence>
<dbReference type="PANTHER" id="PTHR36335:SF1">
    <property type="entry name" value="CHAPERONE DNAJ-DOMAIN SUPERFAMILY PROTEIN"/>
    <property type="match status" value="1"/>
</dbReference>
<feature type="domain" description="J" evidence="3">
    <location>
        <begin position="593"/>
        <end position="656"/>
    </location>
</feature>
<dbReference type="InterPro" id="IPR001623">
    <property type="entry name" value="DnaJ_domain"/>
</dbReference>
<dbReference type="Proteomes" id="UP001412067">
    <property type="component" value="Unassembled WGS sequence"/>
</dbReference>
<dbReference type="EMBL" id="JBBWWR010000014">
    <property type="protein sequence ID" value="KAK8953332.1"/>
    <property type="molecule type" value="Genomic_DNA"/>
</dbReference>
<accession>A0ABR2LXW4</accession>
<comment type="caution">
    <text evidence="4">The sequence shown here is derived from an EMBL/GenBank/DDBJ whole genome shotgun (WGS) entry which is preliminary data.</text>
</comment>
<evidence type="ECO:0000259" key="3">
    <source>
        <dbReference type="PROSITE" id="PS50076"/>
    </source>
</evidence>
<organism evidence="4 5">
    <name type="scientific">Platanthera guangdongensis</name>
    <dbReference type="NCBI Taxonomy" id="2320717"/>
    <lineage>
        <taxon>Eukaryota</taxon>
        <taxon>Viridiplantae</taxon>
        <taxon>Streptophyta</taxon>
        <taxon>Embryophyta</taxon>
        <taxon>Tracheophyta</taxon>
        <taxon>Spermatophyta</taxon>
        <taxon>Magnoliopsida</taxon>
        <taxon>Liliopsida</taxon>
        <taxon>Asparagales</taxon>
        <taxon>Orchidaceae</taxon>
        <taxon>Orchidoideae</taxon>
        <taxon>Orchideae</taxon>
        <taxon>Orchidinae</taxon>
        <taxon>Platanthera</taxon>
    </lineage>
</organism>
<sequence>MSRGQPRHRSQNARRILERCQNISTKDAIIIDDDTENADVVLIDNPSTSNLGSKNVSTTKLNCLPRGIIYIDEEEEEPSNISGDPANNPFAETFDKSSLSEDSDSDDCVMFVGNGNVCCEHSGPSRNNYGLYLDPESSTSETTNLNSDAYEFDDSSSDCEIIEDCSGNIREQWEKAASRKGCCPFTSDQATSSSTTVYPEDPSHEPIQQNSNVGNSFENISSAHFEEIFPEFDLISSHEPFLQNSNVENSFENISSAHFEEIFPDFDIRSSDIGEESPSMNIYSINEDVDFCLGTTDNISANQSYLNSHIPYEELVDRRKDDESIPNKCPQTAQSEDDGLSFNNDAQEPAKDSFFAYKSHDKTCFTDKEEPSAKTSCEFSSGDTNQTSKANFIFPDKVEQKVDEFSCSAQSKDKMVAGQEFAYFKKGKNGYSDGSFPSSTQQYEEPLIHHAEGSNNCTKMDGIVDNKVEPIEGSDLGQTSHNEPETVHFYGNLIGEREQHKKSEEYRRVAEEEWASRQRQLQIQAEEAQRMRRRRKAEKIRLLDMEKRQKQRLEEIRDLQKKDVEITQLKERIRAVVRKDLERVEMDCTDMASVLRALGIHVKGGINPMIHELNAAYKQALLKFHPDRASRTDVRQQVEAEEKFKLISRLKEKLLF</sequence>
<reference evidence="4 5" key="1">
    <citation type="journal article" date="2022" name="Nat. Plants">
        <title>Genomes of leafy and leafless Platanthera orchids illuminate the evolution of mycoheterotrophy.</title>
        <authorList>
            <person name="Li M.H."/>
            <person name="Liu K.W."/>
            <person name="Li Z."/>
            <person name="Lu H.C."/>
            <person name="Ye Q.L."/>
            <person name="Zhang D."/>
            <person name="Wang J.Y."/>
            <person name="Li Y.F."/>
            <person name="Zhong Z.M."/>
            <person name="Liu X."/>
            <person name="Yu X."/>
            <person name="Liu D.K."/>
            <person name="Tu X.D."/>
            <person name="Liu B."/>
            <person name="Hao Y."/>
            <person name="Liao X.Y."/>
            <person name="Jiang Y.T."/>
            <person name="Sun W.H."/>
            <person name="Chen J."/>
            <person name="Chen Y.Q."/>
            <person name="Ai Y."/>
            <person name="Zhai J.W."/>
            <person name="Wu S.S."/>
            <person name="Zhou Z."/>
            <person name="Hsiao Y.Y."/>
            <person name="Wu W.L."/>
            <person name="Chen Y.Y."/>
            <person name="Lin Y.F."/>
            <person name="Hsu J.L."/>
            <person name="Li C.Y."/>
            <person name="Wang Z.W."/>
            <person name="Zhao X."/>
            <person name="Zhong W.Y."/>
            <person name="Ma X.K."/>
            <person name="Ma L."/>
            <person name="Huang J."/>
            <person name="Chen G.Z."/>
            <person name="Huang M.Z."/>
            <person name="Huang L."/>
            <person name="Peng D.H."/>
            <person name="Luo Y.B."/>
            <person name="Zou S.Q."/>
            <person name="Chen S.P."/>
            <person name="Lan S."/>
            <person name="Tsai W.C."/>
            <person name="Van de Peer Y."/>
            <person name="Liu Z.J."/>
        </authorList>
    </citation>
    <scope>NUCLEOTIDE SEQUENCE [LARGE SCALE GENOMIC DNA]</scope>
    <source>
        <strain evidence="4">Lor288</strain>
    </source>
</reference>
<evidence type="ECO:0000313" key="4">
    <source>
        <dbReference type="EMBL" id="KAK8953332.1"/>
    </source>
</evidence>
<dbReference type="SUPFAM" id="SSF46565">
    <property type="entry name" value="Chaperone J-domain"/>
    <property type="match status" value="1"/>
</dbReference>
<name>A0ABR2LXW4_9ASPA</name>
<dbReference type="PANTHER" id="PTHR36335">
    <property type="entry name" value="CHAPERONE DNAJ-DOMAIN SUPERFAMILY PROTEIN"/>
    <property type="match status" value="1"/>
</dbReference>
<feature type="coiled-coil region" evidence="1">
    <location>
        <begin position="518"/>
        <end position="579"/>
    </location>
</feature>
<evidence type="ECO:0000256" key="1">
    <source>
        <dbReference type="SAM" id="Coils"/>
    </source>
</evidence>
<proteinExistence type="predicted"/>
<protein>
    <recommendedName>
        <fullName evidence="3">J domain-containing protein</fullName>
    </recommendedName>
</protein>
<dbReference type="Gene3D" id="1.10.287.110">
    <property type="entry name" value="DnaJ domain"/>
    <property type="match status" value="1"/>
</dbReference>
<dbReference type="PROSITE" id="PS50076">
    <property type="entry name" value="DNAJ_2"/>
    <property type="match status" value="1"/>
</dbReference>
<gene>
    <name evidence="4" type="ORF">KSP40_PGU009632</name>
</gene>
<keyword evidence="5" id="KW-1185">Reference proteome</keyword>
<feature type="region of interest" description="Disordered" evidence="2">
    <location>
        <begin position="191"/>
        <end position="211"/>
    </location>
</feature>
<evidence type="ECO:0000313" key="5">
    <source>
        <dbReference type="Proteomes" id="UP001412067"/>
    </source>
</evidence>
<dbReference type="InterPro" id="IPR036869">
    <property type="entry name" value="J_dom_sf"/>
</dbReference>